<dbReference type="CDD" id="cd13557">
    <property type="entry name" value="PBP2_SsuA"/>
    <property type="match status" value="1"/>
</dbReference>
<evidence type="ECO:0000256" key="1">
    <source>
        <dbReference type="ARBA" id="ARBA00010742"/>
    </source>
</evidence>
<dbReference type="NCBIfam" id="TIGR01728">
    <property type="entry name" value="SsuA_fam"/>
    <property type="match status" value="1"/>
</dbReference>
<organism evidence="4 5">
    <name type="scientific">Pseudorhodoferax aquiterrae</name>
    <dbReference type="NCBI Taxonomy" id="747304"/>
    <lineage>
        <taxon>Bacteria</taxon>
        <taxon>Pseudomonadati</taxon>
        <taxon>Pseudomonadota</taxon>
        <taxon>Betaproteobacteria</taxon>
        <taxon>Burkholderiales</taxon>
        <taxon>Comamonadaceae</taxon>
    </lineage>
</organism>
<dbReference type="Proteomes" id="UP000626210">
    <property type="component" value="Unassembled WGS sequence"/>
</dbReference>
<dbReference type="RefSeq" id="WP_189690755.1">
    <property type="nucleotide sequence ID" value="NZ_BMYK01000041.1"/>
</dbReference>
<evidence type="ECO:0000256" key="2">
    <source>
        <dbReference type="SAM" id="Phobius"/>
    </source>
</evidence>
<feature type="transmembrane region" description="Helical" evidence="2">
    <location>
        <begin position="26"/>
        <end position="47"/>
    </location>
</feature>
<evidence type="ECO:0000313" key="4">
    <source>
        <dbReference type="EMBL" id="GHD02825.1"/>
    </source>
</evidence>
<dbReference type="SMART" id="SM00062">
    <property type="entry name" value="PBPb"/>
    <property type="match status" value="1"/>
</dbReference>
<evidence type="ECO:0000313" key="5">
    <source>
        <dbReference type="Proteomes" id="UP000626210"/>
    </source>
</evidence>
<gene>
    <name evidence="4" type="ORF">GCM10007320_62370</name>
</gene>
<dbReference type="NCBIfam" id="NF008588">
    <property type="entry name" value="PRK11553.1"/>
    <property type="match status" value="1"/>
</dbReference>
<accession>A0ABQ3GE67</accession>
<dbReference type="InterPro" id="IPR001638">
    <property type="entry name" value="Solute-binding_3/MltF_N"/>
</dbReference>
<keyword evidence="2" id="KW-0472">Membrane</keyword>
<dbReference type="InterPro" id="IPR010067">
    <property type="entry name" value="ABC_SsuA_sub-bd"/>
</dbReference>
<dbReference type="Gene3D" id="3.40.190.10">
    <property type="entry name" value="Periplasmic binding protein-like II"/>
    <property type="match status" value="2"/>
</dbReference>
<comment type="similarity">
    <text evidence="1">Belongs to the bacterial solute-binding protein SsuA/TauA family.</text>
</comment>
<dbReference type="PANTHER" id="PTHR30024:SF42">
    <property type="entry name" value="ALIPHATIC SULFONATES-BINDING PROTEIN-RELATED"/>
    <property type="match status" value="1"/>
</dbReference>
<dbReference type="PANTHER" id="PTHR30024">
    <property type="entry name" value="ALIPHATIC SULFONATES-BINDING PROTEIN-RELATED"/>
    <property type="match status" value="1"/>
</dbReference>
<protein>
    <submittedName>
        <fullName evidence="4">Sulfonate ABC transporter substrate-binding protein</fullName>
    </submittedName>
</protein>
<proteinExistence type="inferred from homology"/>
<feature type="domain" description="Solute-binding protein family 3/N-terminal" evidence="3">
    <location>
        <begin position="54"/>
        <end position="276"/>
    </location>
</feature>
<evidence type="ECO:0000259" key="3">
    <source>
        <dbReference type="SMART" id="SM00062"/>
    </source>
</evidence>
<dbReference type="SUPFAM" id="SSF53850">
    <property type="entry name" value="Periplasmic binding protein-like II"/>
    <property type="match status" value="1"/>
</dbReference>
<keyword evidence="2" id="KW-0812">Transmembrane</keyword>
<dbReference type="Pfam" id="PF13379">
    <property type="entry name" value="NMT1_2"/>
    <property type="match status" value="1"/>
</dbReference>
<keyword evidence="5" id="KW-1185">Reference proteome</keyword>
<sequence>MLPRPPAPAEAPTPEAPFWRSALRHFGAALLAVAVIALAVGLLSMPVKAQTRPELRIGYQKSASLFVLQKAQGTLEKRLAPLGFGVKWVEFPAGPQLLEGLNVGAVDVGYVGEAPPIFAQAAGARFVYIGVDPAAPRAEAILVAKDSPIQSVADLKGKKVALNKGSNVHYLLVKQLEKNGLKLSDIQPIYLPPADGRAAFESRNVDAWVIWDPFQAAAEKAGGARMLADGTPDVVNNYQYYLGERGFVQKNPKVVQALFADAVEQGIWLKKNLRQAAELIAPLQGLPVDVVELALSRYEFNVKPITREVAADQQRIADTFHALKLIPKPIKVSEAVVFAQD</sequence>
<comment type="caution">
    <text evidence="4">The sequence shown here is derived from an EMBL/GenBank/DDBJ whole genome shotgun (WGS) entry which is preliminary data.</text>
</comment>
<name>A0ABQ3GE67_9BURK</name>
<reference evidence="5" key="1">
    <citation type="journal article" date="2019" name="Int. J. Syst. Evol. Microbiol.">
        <title>The Global Catalogue of Microorganisms (GCM) 10K type strain sequencing project: providing services to taxonomists for standard genome sequencing and annotation.</title>
        <authorList>
            <consortium name="The Broad Institute Genomics Platform"/>
            <consortium name="The Broad Institute Genome Sequencing Center for Infectious Disease"/>
            <person name="Wu L."/>
            <person name="Ma J."/>
        </authorList>
    </citation>
    <scope>NUCLEOTIDE SEQUENCE [LARGE SCALE GENOMIC DNA]</scope>
    <source>
        <strain evidence="5">KCTC 23314</strain>
    </source>
</reference>
<dbReference type="EMBL" id="BMYK01000041">
    <property type="protein sequence ID" value="GHD02825.1"/>
    <property type="molecule type" value="Genomic_DNA"/>
</dbReference>
<keyword evidence="2" id="KW-1133">Transmembrane helix</keyword>